<keyword evidence="3" id="KW-0547">Nucleotide-binding</keyword>
<evidence type="ECO:0000259" key="5">
    <source>
        <dbReference type="PROSITE" id="PS50893"/>
    </source>
</evidence>
<dbReference type="Pfam" id="PF00005">
    <property type="entry name" value="ABC_tran"/>
    <property type="match status" value="1"/>
</dbReference>
<dbReference type="InterPro" id="IPR003593">
    <property type="entry name" value="AAA+_ATPase"/>
</dbReference>
<dbReference type="SMART" id="SM00382">
    <property type="entry name" value="AAA"/>
    <property type="match status" value="1"/>
</dbReference>
<evidence type="ECO:0000256" key="1">
    <source>
        <dbReference type="ARBA" id="ARBA00005417"/>
    </source>
</evidence>
<name>A0ABZ0SEV3_9GAMM</name>
<dbReference type="PROSITE" id="PS50893">
    <property type="entry name" value="ABC_TRANSPORTER_2"/>
    <property type="match status" value="1"/>
</dbReference>
<organism evidence="6 7">
    <name type="scientific">Thiorhodovibrio winogradskyi</name>
    <dbReference type="NCBI Taxonomy" id="77007"/>
    <lineage>
        <taxon>Bacteria</taxon>
        <taxon>Pseudomonadati</taxon>
        <taxon>Pseudomonadota</taxon>
        <taxon>Gammaproteobacteria</taxon>
        <taxon>Chromatiales</taxon>
        <taxon>Chromatiaceae</taxon>
        <taxon>Thiorhodovibrio</taxon>
    </lineage>
</organism>
<keyword evidence="2" id="KW-0813">Transport</keyword>
<keyword evidence="6" id="KW-0378">Hydrolase</keyword>
<sequence length="318" mass="34682">MPTQAVLEVQALGRQFGGRQALRELSLRLEPGEILGLLGPNGAGKTTCLQMLAGQLAPSRGWVRILGLDLYGSPRAAKRRLGYLPERPPIYPDLRLGEYLHYCGRLRGLRDAGLRSAVAAVIRECGLETVSRRLLGRLSKGYRQRVGLAQALLHDPALLLLDEPGDGLDPLQSRELRALIRRRAERGCAVVFSSHRLDEVRHLCTSVLMLRDGRELYRGTLASGINTAPDSAQGTRVRVRLVPPSTAEALAAVEQVASAEALDDGRIRLCLQPGTNPAQLSHRLVERGFGLAELSPEPSDLERLFLDGFGAMDQAAWA</sequence>
<comment type="similarity">
    <text evidence="1">Belongs to the ABC transporter superfamily.</text>
</comment>
<keyword evidence="7" id="KW-1185">Reference proteome</keyword>
<dbReference type="InterPro" id="IPR027417">
    <property type="entry name" value="P-loop_NTPase"/>
</dbReference>
<evidence type="ECO:0000256" key="4">
    <source>
        <dbReference type="ARBA" id="ARBA00022840"/>
    </source>
</evidence>
<evidence type="ECO:0000256" key="2">
    <source>
        <dbReference type="ARBA" id="ARBA00022448"/>
    </source>
</evidence>
<dbReference type="PANTHER" id="PTHR43335:SF11">
    <property type="entry name" value="ABC TRANSPORTER RELATED"/>
    <property type="match status" value="1"/>
</dbReference>
<feature type="domain" description="ABC transporter" evidence="5">
    <location>
        <begin position="7"/>
        <end position="237"/>
    </location>
</feature>
<reference evidence="6 7" key="1">
    <citation type="journal article" date="2023" name="Microorganisms">
        <title>Thiorhodovibrio frisius and Trv. litoralis spp. nov., Two Novel Members from a Clade of Fastidious Purple Sulfur Bacteria That Exhibit Unique Red-Shifted Light-Harvesting Capabilities.</title>
        <authorList>
            <person name="Methner A."/>
            <person name="Kuzyk S.B."/>
            <person name="Petersen J."/>
            <person name="Bauer S."/>
            <person name="Brinkmann H."/>
            <person name="Sichau K."/>
            <person name="Wanner G."/>
            <person name="Wolf J."/>
            <person name="Neumann-Schaal M."/>
            <person name="Henke P."/>
            <person name="Tank M."/>
            <person name="Sproer C."/>
            <person name="Bunk B."/>
            <person name="Overmann J."/>
        </authorList>
    </citation>
    <scope>NUCLEOTIDE SEQUENCE [LARGE SCALE GENOMIC DNA]</scope>
    <source>
        <strain evidence="6 7">DSM 6702</strain>
    </source>
</reference>
<evidence type="ECO:0000313" key="6">
    <source>
        <dbReference type="EMBL" id="WPL19580.1"/>
    </source>
</evidence>
<protein>
    <submittedName>
        <fullName evidence="6">ABC transporter ATP-binding protein YxlF</fullName>
        <ecNumber evidence="6">3.6.3.-</ecNumber>
    </submittedName>
</protein>
<accession>A0ABZ0SEV3</accession>
<gene>
    <name evidence="6" type="primary">yxlF_2</name>
    <name evidence="6" type="ORF">Thiowin_04717</name>
</gene>
<dbReference type="GO" id="GO:0016787">
    <property type="term" value="F:hydrolase activity"/>
    <property type="evidence" value="ECO:0007669"/>
    <property type="project" value="UniProtKB-KW"/>
</dbReference>
<dbReference type="PANTHER" id="PTHR43335">
    <property type="entry name" value="ABC TRANSPORTER, ATP-BINDING PROTEIN"/>
    <property type="match status" value="1"/>
</dbReference>
<evidence type="ECO:0000313" key="7">
    <source>
        <dbReference type="Proteomes" id="UP001432180"/>
    </source>
</evidence>
<dbReference type="SUPFAM" id="SSF52540">
    <property type="entry name" value="P-loop containing nucleoside triphosphate hydrolases"/>
    <property type="match status" value="1"/>
</dbReference>
<keyword evidence="4 6" id="KW-0067">ATP-binding</keyword>
<dbReference type="GO" id="GO:0005524">
    <property type="term" value="F:ATP binding"/>
    <property type="evidence" value="ECO:0007669"/>
    <property type="project" value="UniProtKB-KW"/>
</dbReference>
<dbReference type="Gene3D" id="3.40.50.300">
    <property type="entry name" value="P-loop containing nucleotide triphosphate hydrolases"/>
    <property type="match status" value="1"/>
</dbReference>
<proteinExistence type="inferred from homology"/>
<dbReference type="EC" id="3.6.3.-" evidence="6"/>
<dbReference type="EMBL" id="CP121472">
    <property type="protein sequence ID" value="WPL19580.1"/>
    <property type="molecule type" value="Genomic_DNA"/>
</dbReference>
<dbReference type="Proteomes" id="UP001432180">
    <property type="component" value="Chromosome"/>
</dbReference>
<dbReference type="RefSeq" id="WP_328985329.1">
    <property type="nucleotide sequence ID" value="NZ_CP121472.1"/>
</dbReference>
<evidence type="ECO:0000256" key="3">
    <source>
        <dbReference type="ARBA" id="ARBA00022741"/>
    </source>
</evidence>
<dbReference type="CDD" id="cd03230">
    <property type="entry name" value="ABC_DR_subfamily_A"/>
    <property type="match status" value="1"/>
</dbReference>
<dbReference type="InterPro" id="IPR003439">
    <property type="entry name" value="ABC_transporter-like_ATP-bd"/>
</dbReference>